<dbReference type="InterPro" id="IPR001216">
    <property type="entry name" value="P-phosphate_BS"/>
</dbReference>
<evidence type="ECO:0000313" key="15">
    <source>
        <dbReference type="Proteomes" id="UP000694924"/>
    </source>
</evidence>
<comment type="cofactor">
    <cofactor evidence="1 13">
        <name>pyridoxal 5'-phosphate</name>
        <dbReference type="ChEBI" id="CHEBI:597326"/>
    </cofactor>
</comment>
<evidence type="ECO:0000256" key="13">
    <source>
        <dbReference type="RuleBase" id="RU361204"/>
    </source>
</evidence>
<feature type="domain" description="CBS" evidence="14">
    <location>
        <begin position="376"/>
        <end position="433"/>
    </location>
</feature>
<evidence type="ECO:0000313" key="17">
    <source>
        <dbReference type="RefSeq" id="XP_015180067.1"/>
    </source>
</evidence>
<keyword evidence="13" id="KW-0028">Amino-acid biosynthesis</keyword>
<evidence type="ECO:0000256" key="9">
    <source>
        <dbReference type="ARBA" id="ARBA00026192"/>
    </source>
</evidence>
<evidence type="ECO:0000256" key="2">
    <source>
        <dbReference type="ARBA" id="ARBA00005003"/>
    </source>
</evidence>
<dbReference type="InterPro" id="IPR050214">
    <property type="entry name" value="Cys_Synth/Cystath_Beta-Synth"/>
</dbReference>
<keyword evidence="15" id="KW-1185">Reference proteome</keyword>
<evidence type="ECO:0000256" key="11">
    <source>
        <dbReference type="ARBA" id="ARBA00047490"/>
    </source>
</evidence>
<evidence type="ECO:0000256" key="8">
    <source>
        <dbReference type="ARBA" id="ARBA00023239"/>
    </source>
</evidence>
<comment type="pathway">
    <text evidence="2">Amino-acid biosynthesis; L-cysteine biosynthesis; L-cysteine from L-homocysteine and L-serine: step 1/2.</text>
</comment>
<keyword evidence="5 13" id="KW-0663">Pyridoxal phosphate</keyword>
<dbReference type="RefSeq" id="XP_015180066.1">
    <property type="nucleotide sequence ID" value="XM_015324580.1"/>
</dbReference>
<dbReference type="Gene3D" id="3.40.50.1100">
    <property type="match status" value="2"/>
</dbReference>
<dbReference type="SUPFAM" id="SSF53686">
    <property type="entry name" value="Tryptophan synthase beta subunit-like PLP-dependent enzymes"/>
    <property type="match status" value="1"/>
</dbReference>
<dbReference type="Pfam" id="PF00571">
    <property type="entry name" value="CBS"/>
    <property type="match status" value="1"/>
</dbReference>
<dbReference type="InterPro" id="IPR005857">
    <property type="entry name" value="Cysta_beta_synth"/>
</dbReference>
<evidence type="ECO:0000256" key="12">
    <source>
        <dbReference type="PROSITE-ProRule" id="PRU00703"/>
    </source>
</evidence>
<proteinExistence type="inferred from homology"/>
<sequence length="502" mass="55506">MEQKRPNRLSQCTWKANATDTPHTVRQEPSNRNSILPNILEAIGQTPLVRLNNIPQLHGLECEIFAKCEFMNPGGSVKDRIAYRMIQDAEEKGILKPGSTIIEPTSGNTGIGLAMVAAVKGYRCIIVMPEKMSNEKVQVLRALGAEIVRTPTEAAWDSPESHISIAQKIQEEIPNSVILDQYTNSGNPLAHYDQTAMEIWKQCDGRLDYVIVGAGTGGTVTGIGRKLKELDPKVKIIAVDPIGSILALPSELNKEDCSFYEVEGIGYDFLPTVLDHSVVDKWIKSNDYESLNAARMLIKQEGLLCGGSSGAALSVCLKIAKDIPANKRVVVVLPDGIRNYMTKFVSDNWMKIRDFLDIPSDQSNKWWSNYPVSILSITKPPVLYKTATCEEAIRILKTTNSNVVVIIDDEEKVKGVLTMQLLMNKLVCDEIEQTDCIENIIIKQFVKVISTITLIKLSLILENESYAVVVDHVNSDVLVGIVNHSDIVNFISNKDNITNGST</sequence>
<reference evidence="16 17" key="1">
    <citation type="submission" date="2025-05" db="UniProtKB">
        <authorList>
            <consortium name="RefSeq"/>
        </authorList>
    </citation>
    <scope>IDENTIFICATION</scope>
    <source>
        <tissue evidence="16 17">Whole body</tissue>
    </source>
</reference>
<evidence type="ECO:0000256" key="5">
    <source>
        <dbReference type="ARBA" id="ARBA00022898"/>
    </source>
</evidence>
<organism evidence="15 17">
    <name type="scientific">Polistes dominula</name>
    <name type="common">European paper wasp</name>
    <name type="synonym">Vespa dominula</name>
    <dbReference type="NCBI Taxonomy" id="743375"/>
    <lineage>
        <taxon>Eukaryota</taxon>
        <taxon>Metazoa</taxon>
        <taxon>Ecdysozoa</taxon>
        <taxon>Arthropoda</taxon>
        <taxon>Hexapoda</taxon>
        <taxon>Insecta</taxon>
        <taxon>Pterygota</taxon>
        <taxon>Neoptera</taxon>
        <taxon>Endopterygota</taxon>
        <taxon>Hymenoptera</taxon>
        <taxon>Apocrita</taxon>
        <taxon>Aculeata</taxon>
        <taxon>Vespoidea</taxon>
        <taxon>Vespidae</taxon>
        <taxon>Polistinae</taxon>
        <taxon>Polistini</taxon>
        <taxon>Polistes</taxon>
    </lineage>
</organism>
<evidence type="ECO:0000259" key="14">
    <source>
        <dbReference type="PROSITE" id="PS51371"/>
    </source>
</evidence>
<evidence type="ECO:0000256" key="7">
    <source>
        <dbReference type="ARBA" id="ARBA00023192"/>
    </source>
</evidence>
<evidence type="ECO:0000256" key="4">
    <source>
        <dbReference type="ARBA" id="ARBA00012041"/>
    </source>
</evidence>
<keyword evidence="8 13" id="KW-0456">Lyase</keyword>
<comment type="similarity">
    <text evidence="3 13">Belongs to the cysteine synthase/cystathionine beta-synthase family.</text>
</comment>
<keyword evidence="6 12" id="KW-0129">CBS domain</keyword>
<accession>A0ABM1IIN0</accession>
<dbReference type="InterPro" id="IPR001926">
    <property type="entry name" value="TrpB-like_PALP"/>
</dbReference>
<evidence type="ECO:0000313" key="18">
    <source>
        <dbReference type="RefSeq" id="XP_015180068.1"/>
    </source>
</evidence>
<dbReference type="SUPFAM" id="SSF54631">
    <property type="entry name" value="CBS-domain pair"/>
    <property type="match status" value="1"/>
</dbReference>
<dbReference type="InterPro" id="IPR036052">
    <property type="entry name" value="TrpB-like_PALP_sf"/>
</dbReference>
<evidence type="ECO:0000313" key="16">
    <source>
        <dbReference type="RefSeq" id="XP_015180066.1"/>
    </source>
</evidence>
<evidence type="ECO:0000256" key="1">
    <source>
        <dbReference type="ARBA" id="ARBA00001933"/>
    </source>
</evidence>
<dbReference type="PANTHER" id="PTHR10314">
    <property type="entry name" value="CYSTATHIONINE BETA-SYNTHASE"/>
    <property type="match status" value="1"/>
</dbReference>
<dbReference type="RefSeq" id="XP_015180068.1">
    <property type="nucleotide sequence ID" value="XM_015324582.1"/>
</dbReference>
<dbReference type="EC" id="4.2.1.22" evidence="4 13"/>
<keyword evidence="7 13" id="KW-0198">Cysteine biosynthesis</keyword>
<dbReference type="PROSITE" id="PS51371">
    <property type="entry name" value="CBS"/>
    <property type="match status" value="1"/>
</dbReference>
<dbReference type="InterPro" id="IPR000644">
    <property type="entry name" value="CBS_dom"/>
</dbReference>
<dbReference type="InterPro" id="IPR046342">
    <property type="entry name" value="CBS_dom_sf"/>
</dbReference>
<dbReference type="Pfam" id="PF00291">
    <property type="entry name" value="PALP"/>
    <property type="match status" value="1"/>
</dbReference>
<comment type="function">
    <text evidence="10">Hydro-lyase catalyzing the first step of the transsulfuration pathway, where the hydroxyl group of L-serine is displaced by L-homocysteine in a beta-replacement reaction to form L-cystathionine, the precursor of L-cysteine. This catabolic route allows the elimination of L-methionine and the toxic metabolite L-homocysteine. Also involved in the production of hydrogen sulfide, a gasotransmitter with signaling and cytoprotective effects on neurons.</text>
</comment>
<protein>
    <recommendedName>
        <fullName evidence="9 13">Cystathionine beta-synthase</fullName>
        <ecNumber evidence="4 13">4.2.1.22</ecNumber>
    </recommendedName>
</protein>
<dbReference type="Gene3D" id="3.10.580.10">
    <property type="entry name" value="CBS-domain"/>
    <property type="match status" value="1"/>
</dbReference>
<dbReference type="Proteomes" id="UP000694924">
    <property type="component" value="Unplaced"/>
</dbReference>
<dbReference type="NCBIfam" id="TIGR01137">
    <property type="entry name" value="cysta_beta"/>
    <property type="match status" value="1"/>
</dbReference>
<evidence type="ECO:0000256" key="6">
    <source>
        <dbReference type="ARBA" id="ARBA00023122"/>
    </source>
</evidence>
<evidence type="ECO:0000256" key="3">
    <source>
        <dbReference type="ARBA" id="ARBA00007103"/>
    </source>
</evidence>
<dbReference type="PROSITE" id="PS00901">
    <property type="entry name" value="CYS_SYNTHASE"/>
    <property type="match status" value="1"/>
</dbReference>
<dbReference type="CDD" id="cd01561">
    <property type="entry name" value="CBS_like"/>
    <property type="match status" value="1"/>
</dbReference>
<comment type="catalytic activity">
    <reaction evidence="11 13">
        <text>L-homocysteine + L-serine = L,L-cystathionine + H2O</text>
        <dbReference type="Rhea" id="RHEA:10112"/>
        <dbReference type="ChEBI" id="CHEBI:15377"/>
        <dbReference type="ChEBI" id="CHEBI:33384"/>
        <dbReference type="ChEBI" id="CHEBI:58161"/>
        <dbReference type="ChEBI" id="CHEBI:58199"/>
        <dbReference type="EC" id="4.2.1.22"/>
    </reaction>
</comment>
<dbReference type="SMART" id="SM00116">
    <property type="entry name" value="CBS"/>
    <property type="match status" value="2"/>
</dbReference>
<name>A0ABM1IIN0_POLDO</name>
<gene>
    <name evidence="16 17 18" type="primary">LOC107068327</name>
</gene>
<evidence type="ECO:0000256" key="10">
    <source>
        <dbReference type="ARBA" id="ARBA00045425"/>
    </source>
</evidence>
<dbReference type="RefSeq" id="XP_015180067.1">
    <property type="nucleotide sequence ID" value="XM_015324581.1"/>
</dbReference>
<dbReference type="GeneID" id="107068327"/>